<feature type="domain" description="Major facilitator superfamily (MFS) profile" evidence="8">
    <location>
        <begin position="1"/>
        <end position="395"/>
    </location>
</feature>
<evidence type="ECO:0000256" key="5">
    <source>
        <dbReference type="ARBA" id="ARBA00022989"/>
    </source>
</evidence>
<evidence type="ECO:0000313" key="9">
    <source>
        <dbReference type="EMBL" id="SDW59214.1"/>
    </source>
</evidence>
<name>A0A1H2UUF4_9PSEU</name>
<dbReference type="Proteomes" id="UP000199515">
    <property type="component" value="Unassembled WGS sequence"/>
</dbReference>
<feature type="transmembrane region" description="Helical" evidence="7">
    <location>
        <begin position="343"/>
        <end position="364"/>
    </location>
</feature>
<dbReference type="InterPro" id="IPR036259">
    <property type="entry name" value="MFS_trans_sf"/>
</dbReference>
<evidence type="ECO:0000256" key="7">
    <source>
        <dbReference type="SAM" id="Phobius"/>
    </source>
</evidence>
<organism evidence="9 10">
    <name type="scientific">Amycolatopsis xylanica</name>
    <dbReference type="NCBI Taxonomy" id="589385"/>
    <lineage>
        <taxon>Bacteria</taxon>
        <taxon>Bacillati</taxon>
        <taxon>Actinomycetota</taxon>
        <taxon>Actinomycetes</taxon>
        <taxon>Pseudonocardiales</taxon>
        <taxon>Pseudonocardiaceae</taxon>
        <taxon>Amycolatopsis</taxon>
    </lineage>
</organism>
<keyword evidence="3" id="KW-1003">Cell membrane</keyword>
<feature type="transmembrane region" description="Helical" evidence="7">
    <location>
        <begin position="222"/>
        <end position="241"/>
    </location>
</feature>
<feature type="transmembrane region" description="Helical" evidence="7">
    <location>
        <begin position="12"/>
        <end position="39"/>
    </location>
</feature>
<evidence type="ECO:0000256" key="4">
    <source>
        <dbReference type="ARBA" id="ARBA00022692"/>
    </source>
</evidence>
<keyword evidence="6 7" id="KW-0472">Membrane</keyword>
<dbReference type="PROSITE" id="PS50850">
    <property type="entry name" value="MFS"/>
    <property type="match status" value="1"/>
</dbReference>
<accession>A0A1H2UUF4</accession>
<evidence type="ECO:0000256" key="2">
    <source>
        <dbReference type="ARBA" id="ARBA00022448"/>
    </source>
</evidence>
<protein>
    <submittedName>
        <fullName evidence="9">Predicted arabinose efflux permease, MFS family</fullName>
    </submittedName>
</protein>
<keyword evidence="2" id="KW-0813">Transport</keyword>
<dbReference type="GO" id="GO:0022857">
    <property type="term" value="F:transmembrane transporter activity"/>
    <property type="evidence" value="ECO:0007669"/>
    <property type="project" value="InterPro"/>
</dbReference>
<feature type="transmembrane region" description="Helical" evidence="7">
    <location>
        <begin position="253"/>
        <end position="271"/>
    </location>
</feature>
<evidence type="ECO:0000313" key="10">
    <source>
        <dbReference type="Proteomes" id="UP000199515"/>
    </source>
</evidence>
<feature type="transmembrane region" description="Helical" evidence="7">
    <location>
        <begin position="278"/>
        <end position="301"/>
    </location>
</feature>
<dbReference type="EMBL" id="FNON01000001">
    <property type="protein sequence ID" value="SDW59214.1"/>
    <property type="molecule type" value="Genomic_DNA"/>
</dbReference>
<dbReference type="AlphaFoldDB" id="A0A1H2UUF4"/>
<dbReference type="CDD" id="cd06173">
    <property type="entry name" value="MFS_MefA_like"/>
    <property type="match status" value="1"/>
</dbReference>
<dbReference type="RefSeq" id="WP_218134595.1">
    <property type="nucleotide sequence ID" value="NZ_FNON01000001.1"/>
</dbReference>
<feature type="transmembrane region" description="Helical" evidence="7">
    <location>
        <begin position="370"/>
        <end position="392"/>
    </location>
</feature>
<dbReference type="SUPFAM" id="SSF103473">
    <property type="entry name" value="MFS general substrate transporter"/>
    <property type="match status" value="1"/>
</dbReference>
<feature type="transmembrane region" description="Helical" evidence="7">
    <location>
        <begin position="88"/>
        <end position="110"/>
    </location>
</feature>
<evidence type="ECO:0000256" key="6">
    <source>
        <dbReference type="ARBA" id="ARBA00023136"/>
    </source>
</evidence>
<feature type="transmembrane region" description="Helical" evidence="7">
    <location>
        <begin position="45"/>
        <end position="67"/>
    </location>
</feature>
<proteinExistence type="predicted"/>
<keyword evidence="4 7" id="KW-0812">Transmembrane</keyword>
<dbReference type="GO" id="GO:0005886">
    <property type="term" value="C:plasma membrane"/>
    <property type="evidence" value="ECO:0007669"/>
    <property type="project" value="UniProtKB-SubCell"/>
</dbReference>
<sequence length="401" mass="41471">MIPLSRNRDYNILWSSQLFSELATEITQVAFPLLIIAMAGSPLQLGLVSSVLMAAHMAAIVPAGVIADRWDRKKVMVVCQGIRAAVMTALTVAVLLDAASFQLVLVVAVLEGFLGSVFDPAEHAALPQVVPAEQLEQAVARNTARPFIATLVGPAAAGLLFTVHHVNPFAADAIMLGGSFVALCFLRLPHRPVPPAEDRSVGGDIAEGVRWVLGQRLIRTTLVWMIFVNLVFSALIIIILAVSGEEKVGPGEIGLTMACLGAGGLLGGIFADRLRSLLTAPVILIGFGWVATALIVAMAFVPPGILLGVLLGAAMFVVPVANTTVMTYQLVTTPDALRGRLSSIAGFCSGGAGALGPLLGGFLASTGTTTGVLVCAGALGLVAAGTTVSPVFRRFPEAALA</sequence>
<dbReference type="InterPro" id="IPR010290">
    <property type="entry name" value="TM_effector"/>
</dbReference>
<evidence type="ECO:0000256" key="1">
    <source>
        <dbReference type="ARBA" id="ARBA00004651"/>
    </source>
</evidence>
<dbReference type="PANTHER" id="PTHR23513">
    <property type="entry name" value="INTEGRAL MEMBRANE EFFLUX PROTEIN-RELATED"/>
    <property type="match status" value="1"/>
</dbReference>
<feature type="transmembrane region" description="Helical" evidence="7">
    <location>
        <begin position="307"/>
        <end position="331"/>
    </location>
</feature>
<feature type="transmembrane region" description="Helical" evidence="7">
    <location>
        <begin position="169"/>
        <end position="188"/>
    </location>
</feature>
<comment type="subcellular location">
    <subcellularLocation>
        <location evidence="1">Cell membrane</location>
        <topology evidence="1">Multi-pass membrane protein</topology>
    </subcellularLocation>
</comment>
<dbReference type="InterPro" id="IPR020846">
    <property type="entry name" value="MFS_dom"/>
</dbReference>
<gene>
    <name evidence="9" type="ORF">SAMN05421504_101990</name>
</gene>
<keyword evidence="5 7" id="KW-1133">Transmembrane helix</keyword>
<dbReference type="Gene3D" id="1.20.1250.20">
    <property type="entry name" value="MFS general substrate transporter like domains"/>
    <property type="match status" value="1"/>
</dbReference>
<dbReference type="Pfam" id="PF05977">
    <property type="entry name" value="MFS_3"/>
    <property type="match status" value="1"/>
</dbReference>
<evidence type="ECO:0000259" key="8">
    <source>
        <dbReference type="PROSITE" id="PS50850"/>
    </source>
</evidence>
<dbReference type="STRING" id="589385.SAMN05421504_101990"/>
<reference evidence="9 10" key="1">
    <citation type="submission" date="2016-10" db="EMBL/GenBank/DDBJ databases">
        <authorList>
            <person name="de Groot N.N."/>
        </authorList>
    </citation>
    <scope>NUCLEOTIDE SEQUENCE [LARGE SCALE GENOMIC DNA]</scope>
    <source>
        <strain evidence="9 10">CPCC 202699</strain>
    </source>
</reference>
<dbReference type="PANTHER" id="PTHR23513:SF6">
    <property type="entry name" value="MAJOR FACILITATOR SUPERFAMILY ASSOCIATED DOMAIN-CONTAINING PROTEIN"/>
    <property type="match status" value="1"/>
</dbReference>
<keyword evidence="10" id="KW-1185">Reference proteome</keyword>
<evidence type="ECO:0000256" key="3">
    <source>
        <dbReference type="ARBA" id="ARBA00022475"/>
    </source>
</evidence>